<name>H3AZ65_LATCH</name>
<dbReference type="InterPro" id="IPR013087">
    <property type="entry name" value="Znf_C2H2_type"/>
</dbReference>
<dbReference type="STRING" id="7897.ENSLACP00000014936"/>
<evidence type="ECO:0000256" key="5">
    <source>
        <dbReference type="ARBA" id="ARBA00023242"/>
    </source>
</evidence>
<dbReference type="GeneTree" id="ENSGT00940000159979"/>
<feature type="compositionally biased region" description="Low complexity" evidence="7">
    <location>
        <begin position="911"/>
        <end position="922"/>
    </location>
</feature>
<dbReference type="Ensembl" id="ENSLACT00000015040.1">
    <property type="protein sequence ID" value="ENSLACP00000014936.1"/>
    <property type="gene ID" value="ENSLACG00000013145.1"/>
</dbReference>
<feature type="region of interest" description="Disordered" evidence="7">
    <location>
        <begin position="136"/>
        <end position="156"/>
    </location>
</feature>
<evidence type="ECO:0000259" key="8">
    <source>
        <dbReference type="PROSITE" id="PS50157"/>
    </source>
</evidence>
<keyword evidence="10" id="KW-1185">Reference proteome</keyword>
<feature type="domain" description="C2H2-type" evidence="8">
    <location>
        <begin position="990"/>
        <end position="1012"/>
    </location>
</feature>
<dbReference type="eggNOG" id="KOG1721">
    <property type="taxonomic scope" value="Eukaryota"/>
</dbReference>
<dbReference type="GO" id="GO:0008270">
    <property type="term" value="F:zinc ion binding"/>
    <property type="evidence" value="ECO:0007669"/>
    <property type="project" value="UniProtKB-KW"/>
</dbReference>
<dbReference type="EMBL" id="AFYH01136576">
    <property type="status" value="NOT_ANNOTATED_CDS"/>
    <property type="molecule type" value="Genomic_DNA"/>
</dbReference>
<feature type="compositionally biased region" description="Low complexity" evidence="7">
    <location>
        <begin position="782"/>
        <end position="795"/>
    </location>
</feature>
<dbReference type="InterPro" id="IPR051643">
    <property type="entry name" value="Transcr_Reg_ZincFinger"/>
</dbReference>
<dbReference type="SMART" id="SM00355">
    <property type="entry name" value="ZnF_C2H2"/>
    <property type="match status" value="11"/>
</dbReference>
<proteinExistence type="predicted"/>
<feature type="domain" description="C2H2-type" evidence="8">
    <location>
        <begin position="648"/>
        <end position="670"/>
    </location>
</feature>
<evidence type="ECO:0000256" key="2">
    <source>
        <dbReference type="ARBA" id="ARBA00022723"/>
    </source>
</evidence>
<feature type="region of interest" description="Disordered" evidence="7">
    <location>
        <begin position="1404"/>
        <end position="1428"/>
    </location>
</feature>
<feature type="compositionally biased region" description="Polar residues" evidence="7">
    <location>
        <begin position="1256"/>
        <end position="1269"/>
    </location>
</feature>
<evidence type="ECO:0000256" key="4">
    <source>
        <dbReference type="ARBA" id="ARBA00022833"/>
    </source>
</evidence>
<feature type="domain" description="C2H2-type" evidence="8">
    <location>
        <begin position="24"/>
        <end position="52"/>
    </location>
</feature>
<feature type="region of interest" description="Disordered" evidence="7">
    <location>
        <begin position="864"/>
        <end position="933"/>
    </location>
</feature>
<keyword evidence="3 6" id="KW-0863">Zinc-finger</keyword>
<feature type="region of interest" description="Disordered" evidence="7">
    <location>
        <begin position="1333"/>
        <end position="1354"/>
    </location>
</feature>
<dbReference type="InParanoid" id="H3AZ65"/>
<feature type="compositionally biased region" description="Basic and acidic residues" evidence="7">
    <location>
        <begin position="139"/>
        <end position="156"/>
    </location>
</feature>
<evidence type="ECO:0000313" key="9">
    <source>
        <dbReference type="Ensembl" id="ENSLACP00000014936.1"/>
    </source>
</evidence>
<dbReference type="InterPro" id="IPR036236">
    <property type="entry name" value="Znf_C2H2_sf"/>
</dbReference>
<feature type="domain" description="C2H2-type" evidence="8">
    <location>
        <begin position="535"/>
        <end position="557"/>
    </location>
</feature>
<feature type="compositionally biased region" description="Polar residues" evidence="7">
    <location>
        <begin position="898"/>
        <end position="907"/>
    </location>
</feature>
<dbReference type="Gene3D" id="3.30.160.60">
    <property type="entry name" value="Classic Zinc Finger"/>
    <property type="match status" value="2"/>
</dbReference>
<dbReference type="GO" id="GO:0000981">
    <property type="term" value="F:DNA-binding transcription factor activity, RNA polymerase II-specific"/>
    <property type="evidence" value="ECO:0007669"/>
    <property type="project" value="TreeGrafter"/>
</dbReference>
<dbReference type="PANTHER" id="PTHR24396">
    <property type="entry name" value="ZINC FINGER PROTEIN"/>
    <property type="match status" value="1"/>
</dbReference>
<dbReference type="OMA" id="QTWTVNA"/>
<comment type="subcellular location">
    <subcellularLocation>
        <location evidence="1">Nucleus</location>
    </subcellularLocation>
</comment>
<feature type="compositionally biased region" description="Basic and acidic residues" evidence="7">
    <location>
        <begin position="1333"/>
        <end position="1342"/>
    </location>
</feature>
<feature type="domain" description="C2H2-type" evidence="8">
    <location>
        <begin position="66"/>
        <end position="93"/>
    </location>
</feature>
<evidence type="ECO:0000313" key="10">
    <source>
        <dbReference type="Proteomes" id="UP000008672"/>
    </source>
</evidence>
<dbReference type="Pfam" id="PF00096">
    <property type="entry name" value="zf-C2H2"/>
    <property type="match status" value="1"/>
</dbReference>
<dbReference type="Pfam" id="PF23015">
    <property type="entry name" value="zf-WIZ"/>
    <property type="match status" value="1"/>
</dbReference>
<dbReference type="PROSITE" id="PS00028">
    <property type="entry name" value="ZINC_FINGER_C2H2_1"/>
    <property type="match status" value="8"/>
</dbReference>
<reference evidence="9" key="2">
    <citation type="submission" date="2025-08" db="UniProtKB">
        <authorList>
            <consortium name="Ensembl"/>
        </authorList>
    </citation>
    <scope>IDENTIFICATION</scope>
</reference>
<evidence type="ECO:0000256" key="7">
    <source>
        <dbReference type="SAM" id="MobiDB-lite"/>
    </source>
</evidence>
<gene>
    <name evidence="9" type="primary">WIZ</name>
</gene>
<dbReference type="FunCoup" id="H3AZ65">
    <property type="interactions" value="1977"/>
</dbReference>
<dbReference type="EMBL" id="AFYH01136577">
    <property type="status" value="NOT_ANNOTATED_CDS"/>
    <property type="molecule type" value="Genomic_DNA"/>
</dbReference>
<feature type="region of interest" description="Disordered" evidence="7">
    <location>
        <begin position="1039"/>
        <end position="1105"/>
    </location>
</feature>
<evidence type="ECO:0000256" key="3">
    <source>
        <dbReference type="ARBA" id="ARBA00022771"/>
    </source>
</evidence>
<organism evidence="9 10">
    <name type="scientific">Latimeria chalumnae</name>
    <name type="common">Coelacanth</name>
    <dbReference type="NCBI Taxonomy" id="7897"/>
    <lineage>
        <taxon>Eukaryota</taxon>
        <taxon>Metazoa</taxon>
        <taxon>Chordata</taxon>
        <taxon>Craniata</taxon>
        <taxon>Vertebrata</taxon>
        <taxon>Euteleostomi</taxon>
        <taxon>Coelacanthiformes</taxon>
        <taxon>Coelacanthidae</taxon>
        <taxon>Latimeria</taxon>
    </lineage>
</organism>
<feature type="region of interest" description="Disordered" evidence="7">
    <location>
        <begin position="269"/>
        <end position="321"/>
    </location>
</feature>
<dbReference type="GO" id="GO:0005634">
    <property type="term" value="C:nucleus"/>
    <property type="evidence" value="ECO:0007669"/>
    <property type="project" value="UniProtKB-SubCell"/>
</dbReference>
<feature type="compositionally biased region" description="Polar residues" evidence="7">
    <location>
        <begin position="270"/>
        <end position="281"/>
    </location>
</feature>
<feature type="compositionally biased region" description="Polar residues" evidence="7">
    <location>
        <begin position="874"/>
        <end position="892"/>
    </location>
</feature>
<feature type="region of interest" description="Disordered" evidence="7">
    <location>
        <begin position="584"/>
        <end position="640"/>
    </location>
</feature>
<protein>
    <submittedName>
        <fullName evidence="9">WIZ zinc finger</fullName>
    </submittedName>
</protein>
<dbReference type="PANTHER" id="PTHR24396:SF22">
    <property type="entry name" value="PROTEIN WIZ"/>
    <property type="match status" value="1"/>
</dbReference>
<dbReference type="PROSITE" id="PS50157">
    <property type="entry name" value="ZINC_FINGER_C2H2_2"/>
    <property type="match status" value="7"/>
</dbReference>
<feature type="domain" description="C2H2-type" evidence="8">
    <location>
        <begin position="819"/>
        <end position="841"/>
    </location>
</feature>
<feature type="compositionally biased region" description="Basic and acidic residues" evidence="7">
    <location>
        <begin position="1270"/>
        <end position="1281"/>
    </location>
</feature>
<keyword evidence="4" id="KW-0862">Zinc</keyword>
<dbReference type="GO" id="GO:0000978">
    <property type="term" value="F:RNA polymerase II cis-regulatory region sequence-specific DNA binding"/>
    <property type="evidence" value="ECO:0007669"/>
    <property type="project" value="TreeGrafter"/>
</dbReference>
<dbReference type="SUPFAM" id="SSF57667">
    <property type="entry name" value="beta-beta-alpha zinc fingers"/>
    <property type="match status" value="3"/>
</dbReference>
<accession>H3AZ65</accession>
<evidence type="ECO:0000256" key="6">
    <source>
        <dbReference type="PROSITE-ProRule" id="PRU00042"/>
    </source>
</evidence>
<keyword evidence="5" id="KW-0539">Nucleus</keyword>
<dbReference type="Proteomes" id="UP000008672">
    <property type="component" value="Unassembled WGS sequence"/>
</dbReference>
<keyword evidence="2" id="KW-0479">Metal-binding</keyword>
<feature type="region of interest" description="Disordered" evidence="7">
    <location>
        <begin position="699"/>
        <end position="816"/>
    </location>
</feature>
<feature type="compositionally biased region" description="Basic and acidic residues" evidence="7">
    <location>
        <begin position="301"/>
        <end position="314"/>
    </location>
</feature>
<feature type="compositionally biased region" description="Low complexity" evidence="7">
    <location>
        <begin position="708"/>
        <end position="720"/>
    </location>
</feature>
<dbReference type="InterPro" id="IPR055125">
    <property type="entry name" value="Wiz_C_Znf"/>
</dbReference>
<feature type="compositionally biased region" description="Polar residues" evidence="7">
    <location>
        <begin position="737"/>
        <end position="747"/>
    </location>
</feature>
<dbReference type="HOGENOM" id="CLU_003771_0_0_1"/>
<reference evidence="9" key="3">
    <citation type="submission" date="2025-09" db="UniProtKB">
        <authorList>
            <consortium name="Ensembl"/>
        </authorList>
    </citation>
    <scope>IDENTIFICATION</scope>
</reference>
<evidence type="ECO:0000256" key="1">
    <source>
        <dbReference type="ARBA" id="ARBA00004123"/>
    </source>
</evidence>
<feature type="region of interest" description="Disordered" evidence="7">
    <location>
        <begin position="1256"/>
        <end position="1305"/>
    </location>
</feature>
<dbReference type="Bgee" id="ENSLACG00000013145">
    <property type="expression patterns" value="Expressed in post-anal tail muscle and 6 other cell types or tissues"/>
</dbReference>
<reference evidence="10" key="1">
    <citation type="submission" date="2011-08" db="EMBL/GenBank/DDBJ databases">
        <title>The draft genome of Latimeria chalumnae.</title>
        <authorList>
            <person name="Di Palma F."/>
            <person name="Alfoldi J."/>
            <person name="Johnson J."/>
            <person name="Berlin A."/>
            <person name="Gnerre S."/>
            <person name="Jaffe D."/>
            <person name="MacCallum I."/>
            <person name="Young S."/>
            <person name="Walker B.J."/>
            <person name="Lander E."/>
            <person name="Lindblad-Toh K."/>
        </authorList>
    </citation>
    <scope>NUCLEOTIDE SEQUENCE [LARGE SCALE GENOMIC DNA]</scope>
    <source>
        <strain evidence="10">Wild caught</strain>
    </source>
</reference>
<feature type="domain" description="C2H2-type" evidence="8">
    <location>
        <begin position="1169"/>
        <end position="1191"/>
    </location>
</feature>
<sequence>YVCDVMLDSQGKEDLTPEEEPSVYTCIECSIYFKKKEHLLEHMHQHHQRQRQDQAGETVVGPQCSFMCQECGWAFEDISTLEQHRRLHQESREKIIEEIQKLNEFPDEGREARLQCPKCIFGTNSSKIFVQHAKTHVKEKRDQETRKMFGSPSHERRGSPMLQIYQHFHHNELPTPKHLLKSHYCCRICGFPSPSENVLKEHMKYSHPHLFSEKETFEDSMSLPGTSKDMYGLQSPSRYSEAEFASSSLTRNADKMLLPSSLESVHMFGDSQQRPSLNSGVQRDPKAPELPMTPPSYTSPPKDRRDQQEDHHSQQEAPYPSYFSWISEVDETGEEASSSSDVDVLEESKGLELLEVPPAALEIKRTFRENLREAGSPVTSDEQEHQLRMMVPVVVIETLNVFPKRLKRARYKARMKRKKRSLALEDLSMEEVFSLDQFLAEHPVDDSQEAENALGEDSSSLKNEEKKCPYCSDRFHNGIGLANHIRGHLNRVGVSYNVRHFISAEEVKAIEQKFSFQKKKKKVVANFDPDTFSLMRCEFCGAGFDTRAGLSSHARAHLRDFGITNWEVTISPINILRELLSSKSERPLLPPRETRPPSPSAEHEQTGYTPEGAAMTPKGSMPRSPLSPFASPWGEESVQSYQDALHQTTCEACGISFETRKGLSSHARSHLRQLGVAESESSGAPIDLLNELIKQKGKLEELSETPSKKPAAPKEGAGPPRSLSKPGEPRLLESPVAKQTKTGQNFSPKGLTQAGPQTAKKGPVGGPCSPPHRSFEHEKGSRSPISSPQSPSNLPWTIQQKEEETPLNLTTETEPVKDIPCDFCGEYFENRKGLSSHARSHLRQLGVTEWYVNGSPIDTLREMMKRRSQPRAPSASQGQKTLAKPSMSSVASAESRPTGETPSSTLQKKFGPPVGHVSPGSPTARKMFPGLPSHSLQRKMKVNPTRMEIKREIGSGSFQNNHLTAGSNWPVQDDLSPLNLSTESEGERDVRCDFCGEYFENRKGLSSHARSHLRHLGVTEWSVNGSPIDTLRELLKKKSKPSLIKKEPSASFGNPLKQMQPDRTPPKPSTQVPKSPSKMVPMMSLSPLGGKSMKHNLGGPPMSRSVPVSPIPKSPSGFLSPLLPKRPLQEERSLHSEPRHKHYIQTELPFKPKPSQEKTSTPHSIKAEASCELCGLYFENRKALASHARAHLRQFGVTEWCVNGSPIETLSEWIRRRPQKAGAYRSYVQGGRSFSRKFRSSAHASDRREAAKALSLNLQSGGMPTASKTPTKEPQRGEGGKMAEPMGSAERPAGSPLSPEDAEELQQHSLNKIECRQQRVSEICAAKGDEVGDVRQKMDETRSPPPRIRMVPSLVPKPPQTSLVKFVGNIYTLKCRFCEAEFRGPLSIQEEWVRHLQRHILNTNFPKAAPPQEETTSPEVQGAERELP</sequence>